<dbReference type="Pfam" id="PF19311">
    <property type="entry name" value="KELAA"/>
    <property type="match status" value="1"/>
</dbReference>
<dbReference type="PaxDb" id="121845-A0A3Q0IM98"/>
<dbReference type="InterPro" id="IPR045668">
    <property type="entry name" value="FHIP_KELAA_motif"/>
</dbReference>
<dbReference type="AlphaFoldDB" id="A0A3Q0IM98"/>
<comment type="similarity">
    <text evidence="1">Belongs to the FHIP family.</text>
</comment>
<dbReference type="Pfam" id="PF10257">
    <property type="entry name" value="RAI16-like"/>
    <property type="match status" value="1"/>
</dbReference>
<gene>
    <name evidence="5" type="primary">LOC103506579</name>
</gene>
<feature type="region of interest" description="Disordered" evidence="2">
    <location>
        <begin position="505"/>
        <end position="552"/>
    </location>
</feature>
<feature type="domain" description="FHF complex subunit HOOK-interacting protein C-terminal" evidence="3">
    <location>
        <begin position="566"/>
        <end position="658"/>
    </location>
</feature>
<feature type="region of interest" description="Disordered" evidence="2">
    <location>
        <begin position="1"/>
        <end position="20"/>
    </location>
</feature>
<protein>
    <submittedName>
        <fullName evidence="5">UPF0518 protein GF15501</fullName>
    </submittedName>
</protein>
<dbReference type="STRING" id="121845.A0A3Q0IM98"/>
<proteinExistence type="inferred from homology"/>
<evidence type="ECO:0000256" key="2">
    <source>
        <dbReference type="SAM" id="MobiDB-lite"/>
    </source>
</evidence>
<dbReference type="InterPro" id="IPR019384">
    <property type="entry name" value="FHIP"/>
</dbReference>
<dbReference type="RefSeq" id="XP_026677409.1">
    <property type="nucleotide sequence ID" value="XM_026821608.1"/>
</dbReference>
<evidence type="ECO:0000259" key="3">
    <source>
        <dbReference type="Pfam" id="PF19314"/>
    </source>
</evidence>
<sequence length="771" mass="87647">MSWLKNGTLNSSTFNSGPRSSLACKEYHDPVACYESFKKHWQQVIEVFLKFKDDKCDIKQEDVVIIVNHLDQIIALLINFADKQCLEYLLKEKILDQLCHLSLNCDKNGSDLRVKQLRIYKVLVSKFQTCILNSESFLSPLTKLLVSCHENVFSLDVEKILVSLLHQLCITLFQQNELLEFFFPLQHEKQNTSERFVILSLLVSYIHREEELGRQARDALLLCLALSKDNIHVAQFIIQDSDLCPVLATGLSGLYSSLPRKLDIDSEEWHRFSHEDVNNIPELSAFMLSLDFCNVVIQKSHESVQNELLELLYKGFLKPVLGPALMQENDWHQGAHGDAKWTTDDELIVATAYLELFVRSVSHPGVLHSFIKFILTAAYENKRVIDSLIQRINSSYRLSLVTLSLIDTLVDSNCEDVLLELVLKPLIPCSHIMLSQRSRLTYVDPFAKSAHKFLALIPQLGREPPESTAYSNYYDYLQEARIRIESCYRATSFWTYPYDGESPPHCDRRMEGEAELTSLPSADDGSSGYESFKNSDRHEEEEESEGSPGVKLSTTVINMTNVTPSIGPFLDTMFSKLETMPSQDLYTNLLVTGIISRLAIYPQPLVHSFLLDHSLVFQPSIRSLFQIISSLKQRLETQLRTERHLDKLTREAEKCLLEREDRLSAPARVSSGSQSLGSIGGAPTPSAFERFDNKRKSFSDTIGGFFKRSSKEPQLESCSQGYRYINRSGLDSSKKIRRAVLCAILLTEWLKELAAITQEHTVCSLSLDLTS</sequence>
<evidence type="ECO:0000313" key="4">
    <source>
        <dbReference type="Proteomes" id="UP000079169"/>
    </source>
</evidence>
<feature type="compositionally biased region" description="Polar residues" evidence="2">
    <location>
        <begin position="1"/>
        <end position="19"/>
    </location>
</feature>
<reference evidence="5" key="1">
    <citation type="submission" date="2025-08" db="UniProtKB">
        <authorList>
            <consortium name="RefSeq"/>
        </authorList>
    </citation>
    <scope>IDENTIFICATION</scope>
</reference>
<dbReference type="KEGG" id="dci:103506579"/>
<dbReference type="PANTHER" id="PTHR21705">
    <property type="entry name" value="RAI16 PROTEIN-RELATED"/>
    <property type="match status" value="1"/>
</dbReference>
<organism evidence="4 5">
    <name type="scientific">Diaphorina citri</name>
    <name type="common">Asian citrus psyllid</name>
    <dbReference type="NCBI Taxonomy" id="121845"/>
    <lineage>
        <taxon>Eukaryota</taxon>
        <taxon>Metazoa</taxon>
        <taxon>Ecdysozoa</taxon>
        <taxon>Arthropoda</taxon>
        <taxon>Hexapoda</taxon>
        <taxon>Insecta</taxon>
        <taxon>Pterygota</taxon>
        <taxon>Neoptera</taxon>
        <taxon>Paraneoptera</taxon>
        <taxon>Hemiptera</taxon>
        <taxon>Sternorrhyncha</taxon>
        <taxon>Psylloidea</taxon>
        <taxon>Psyllidae</taxon>
        <taxon>Diaphorininae</taxon>
        <taxon>Diaphorina</taxon>
    </lineage>
</organism>
<dbReference type="GeneID" id="103506579"/>
<name>A0A3Q0IM98_DIACI</name>
<dbReference type="InterPro" id="IPR045669">
    <property type="entry name" value="FHIP_C"/>
</dbReference>
<dbReference type="PANTHER" id="PTHR21705:SF11">
    <property type="entry name" value="FHIP FAMILY PROTEIN CG3558"/>
    <property type="match status" value="1"/>
</dbReference>
<accession>A0A3Q0IM98</accession>
<keyword evidence="4" id="KW-1185">Reference proteome</keyword>
<dbReference type="Pfam" id="PF19314">
    <property type="entry name" value="DUF5917"/>
    <property type="match status" value="1"/>
</dbReference>
<feature type="region of interest" description="Disordered" evidence="2">
    <location>
        <begin position="669"/>
        <end position="688"/>
    </location>
</feature>
<evidence type="ECO:0000256" key="1">
    <source>
        <dbReference type="ARBA" id="ARBA00024336"/>
    </source>
</evidence>
<dbReference type="Proteomes" id="UP000079169">
    <property type="component" value="Unplaced"/>
</dbReference>
<evidence type="ECO:0000313" key="5">
    <source>
        <dbReference type="RefSeq" id="XP_026677409.1"/>
    </source>
</evidence>